<accession>A0A0F8ZFC1</accession>
<feature type="transmembrane region" description="Helical" evidence="1">
    <location>
        <begin position="6"/>
        <end position="24"/>
    </location>
</feature>
<proteinExistence type="predicted"/>
<keyword evidence="1" id="KW-1133">Transmembrane helix</keyword>
<feature type="transmembrane region" description="Helical" evidence="1">
    <location>
        <begin position="61"/>
        <end position="82"/>
    </location>
</feature>
<feature type="transmembrane region" description="Helical" evidence="1">
    <location>
        <begin position="36"/>
        <end position="55"/>
    </location>
</feature>
<comment type="caution">
    <text evidence="2">The sequence shown here is derived from an EMBL/GenBank/DDBJ whole genome shotgun (WGS) entry which is preliminary data.</text>
</comment>
<protein>
    <submittedName>
        <fullName evidence="2">Uncharacterized protein</fullName>
    </submittedName>
</protein>
<evidence type="ECO:0000313" key="2">
    <source>
        <dbReference type="EMBL" id="KKK92507.1"/>
    </source>
</evidence>
<name>A0A0F8ZFC1_9ZZZZ</name>
<evidence type="ECO:0000256" key="1">
    <source>
        <dbReference type="SAM" id="Phobius"/>
    </source>
</evidence>
<organism evidence="2">
    <name type="scientific">marine sediment metagenome</name>
    <dbReference type="NCBI Taxonomy" id="412755"/>
    <lineage>
        <taxon>unclassified sequences</taxon>
        <taxon>metagenomes</taxon>
        <taxon>ecological metagenomes</taxon>
    </lineage>
</organism>
<reference evidence="2" key="1">
    <citation type="journal article" date="2015" name="Nature">
        <title>Complex archaea that bridge the gap between prokaryotes and eukaryotes.</title>
        <authorList>
            <person name="Spang A."/>
            <person name="Saw J.H."/>
            <person name="Jorgensen S.L."/>
            <person name="Zaremba-Niedzwiedzka K."/>
            <person name="Martijn J."/>
            <person name="Lind A.E."/>
            <person name="van Eijk R."/>
            <person name="Schleper C."/>
            <person name="Guy L."/>
            <person name="Ettema T.J."/>
        </authorList>
    </citation>
    <scope>NUCLEOTIDE SEQUENCE</scope>
</reference>
<dbReference type="EMBL" id="LAZR01048182">
    <property type="protein sequence ID" value="KKK92507.1"/>
    <property type="molecule type" value="Genomic_DNA"/>
</dbReference>
<keyword evidence="1" id="KW-0472">Membrane</keyword>
<keyword evidence="1" id="KW-0812">Transmembrane</keyword>
<dbReference type="AlphaFoldDB" id="A0A0F8ZFC1"/>
<sequence>MYKIIILIGTFISFALLLFLFNRTSDANSNASMSRFTKIIFSVAYLLFWTVSLWVYSDFSFLEALLRTSMFFGICLGVIYAGRVKELYQSRKDN</sequence>
<gene>
    <name evidence="2" type="ORF">LCGC14_2702250</name>
</gene>